<dbReference type="OrthoDB" id="3214502at2759"/>
<reference evidence="1" key="1">
    <citation type="submission" date="2020-11" db="EMBL/GenBank/DDBJ databases">
        <authorList>
            <consortium name="DOE Joint Genome Institute"/>
            <person name="Ahrendt S."/>
            <person name="Riley R."/>
            <person name="Andreopoulos W."/>
            <person name="Labutti K."/>
            <person name="Pangilinan J."/>
            <person name="Ruiz-Duenas F.J."/>
            <person name="Barrasa J.M."/>
            <person name="Sanchez-Garcia M."/>
            <person name="Camarero S."/>
            <person name="Miyauchi S."/>
            <person name="Serrano A."/>
            <person name="Linde D."/>
            <person name="Babiker R."/>
            <person name="Drula E."/>
            <person name="Ayuso-Fernandez I."/>
            <person name="Pacheco R."/>
            <person name="Padilla G."/>
            <person name="Ferreira P."/>
            <person name="Barriuso J."/>
            <person name="Kellner H."/>
            <person name="Castanera R."/>
            <person name="Alfaro M."/>
            <person name="Ramirez L."/>
            <person name="Pisabarro A.G."/>
            <person name="Kuo A."/>
            <person name="Tritt A."/>
            <person name="Lipzen A."/>
            <person name="He G."/>
            <person name="Yan M."/>
            <person name="Ng V."/>
            <person name="Cullen D."/>
            <person name="Martin F."/>
            <person name="Rosso M.-N."/>
            <person name="Henrissat B."/>
            <person name="Hibbett D."/>
            <person name="Martinez A.T."/>
            <person name="Grigoriev I.V."/>
        </authorList>
    </citation>
    <scope>NUCLEOTIDE SEQUENCE</scope>
    <source>
        <strain evidence="1">ATCC 90797</strain>
    </source>
</reference>
<dbReference type="PANTHER" id="PTHR33096">
    <property type="entry name" value="CXC2 DOMAIN-CONTAINING PROTEIN"/>
    <property type="match status" value="1"/>
</dbReference>
<comment type="caution">
    <text evidence="1">The sequence shown here is derived from an EMBL/GenBank/DDBJ whole genome shotgun (WGS) entry which is preliminary data.</text>
</comment>
<dbReference type="Proteomes" id="UP000807025">
    <property type="component" value="Unassembled WGS sequence"/>
</dbReference>
<dbReference type="Pfam" id="PF18758">
    <property type="entry name" value="KDZ"/>
    <property type="match status" value="1"/>
</dbReference>
<name>A0A9P5ZMG5_PLEER</name>
<dbReference type="AlphaFoldDB" id="A0A9P5ZMG5"/>
<evidence type="ECO:0000313" key="2">
    <source>
        <dbReference type="Proteomes" id="UP000807025"/>
    </source>
</evidence>
<feature type="non-terminal residue" evidence="1">
    <location>
        <position position="1"/>
    </location>
</feature>
<dbReference type="InterPro" id="IPR040521">
    <property type="entry name" value="KDZ"/>
</dbReference>
<accession>A0A9P5ZMG5</accession>
<organism evidence="1 2">
    <name type="scientific">Pleurotus eryngii</name>
    <name type="common">Boletus of the steppes</name>
    <dbReference type="NCBI Taxonomy" id="5323"/>
    <lineage>
        <taxon>Eukaryota</taxon>
        <taxon>Fungi</taxon>
        <taxon>Dikarya</taxon>
        <taxon>Basidiomycota</taxon>
        <taxon>Agaricomycotina</taxon>
        <taxon>Agaricomycetes</taxon>
        <taxon>Agaricomycetidae</taxon>
        <taxon>Agaricales</taxon>
        <taxon>Pleurotineae</taxon>
        <taxon>Pleurotaceae</taxon>
        <taxon>Pleurotus</taxon>
    </lineage>
</organism>
<protein>
    <recommendedName>
        <fullName evidence="3">CxC2-like cysteine cluster KDZ transposase-associated domain-containing protein</fullName>
    </recommendedName>
</protein>
<keyword evidence="2" id="KW-1185">Reference proteome</keyword>
<sequence length="351" mass="40151">LANLECKTSAYQYYQLLRRKTEPLAPQVVVERYAELRCLSRCWRWLKKLKWGGRNKTRESDGNIIGKVRTAELALFCPCCPQPGVNLPDNWKEDENKWVYRRTLMADGNFKADHICQSTGDKDVWLSPGSSMLPHREEYTEFLQAAENIKTKVPCENSFRAIENTLLYAKTCDINGIVAIACPRHGCFAPGSVANLYRGEQQKNVDWVLLQSLKYSNMDPEQGLLFFYDIACQYSVHFQRRIGHRLPVGLDTDFAIGQFHVHGHKENCLFCFSSMFIPQYGVVIGEILESLWANLNAVTPVMRTATLAHQAEMLDDHICDSNHKKALNIGVIHFLCPMNKRIDSRFSQNAL</sequence>
<gene>
    <name evidence="1" type="ORF">BDN71DRAFT_1524949</name>
</gene>
<evidence type="ECO:0008006" key="3">
    <source>
        <dbReference type="Google" id="ProtNLM"/>
    </source>
</evidence>
<proteinExistence type="predicted"/>
<dbReference type="EMBL" id="MU154650">
    <property type="protein sequence ID" value="KAF9490097.1"/>
    <property type="molecule type" value="Genomic_DNA"/>
</dbReference>
<dbReference type="PANTHER" id="PTHR33096:SF1">
    <property type="entry name" value="CXC1-LIKE CYSTEINE CLUSTER ASSOCIATED WITH KDZ TRANSPOSASES DOMAIN-CONTAINING PROTEIN"/>
    <property type="match status" value="1"/>
</dbReference>
<evidence type="ECO:0000313" key="1">
    <source>
        <dbReference type="EMBL" id="KAF9490097.1"/>
    </source>
</evidence>